<evidence type="ECO:0000313" key="2">
    <source>
        <dbReference type="EMBL" id="TFL00843.1"/>
    </source>
</evidence>
<dbReference type="AlphaFoldDB" id="A0A5C3QFI1"/>
<gene>
    <name evidence="2" type="ORF">BDV98DRAFT_568808</name>
</gene>
<feature type="compositionally biased region" description="Low complexity" evidence="1">
    <location>
        <begin position="51"/>
        <end position="78"/>
    </location>
</feature>
<evidence type="ECO:0000313" key="3">
    <source>
        <dbReference type="Proteomes" id="UP000305067"/>
    </source>
</evidence>
<protein>
    <submittedName>
        <fullName evidence="2">Uncharacterized protein</fullName>
    </submittedName>
</protein>
<evidence type="ECO:0000256" key="1">
    <source>
        <dbReference type="SAM" id="MobiDB-lite"/>
    </source>
</evidence>
<feature type="compositionally biased region" description="Gly residues" evidence="1">
    <location>
        <begin position="177"/>
        <end position="188"/>
    </location>
</feature>
<name>A0A5C3QFI1_9AGAR</name>
<dbReference type="Proteomes" id="UP000305067">
    <property type="component" value="Unassembled WGS sequence"/>
</dbReference>
<keyword evidence="3" id="KW-1185">Reference proteome</keyword>
<reference evidence="2 3" key="1">
    <citation type="journal article" date="2019" name="Nat. Ecol. Evol.">
        <title>Megaphylogeny resolves global patterns of mushroom evolution.</title>
        <authorList>
            <person name="Varga T."/>
            <person name="Krizsan K."/>
            <person name="Foldi C."/>
            <person name="Dima B."/>
            <person name="Sanchez-Garcia M."/>
            <person name="Sanchez-Ramirez S."/>
            <person name="Szollosi G.J."/>
            <person name="Szarkandi J.G."/>
            <person name="Papp V."/>
            <person name="Albert L."/>
            <person name="Andreopoulos W."/>
            <person name="Angelini C."/>
            <person name="Antonin V."/>
            <person name="Barry K.W."/>
            <person name="Bougher N.L."/>
            <person name="Buchanan P."/>
            <person name="Buyck B."/>
            <person name="Bense V."/>
            <person name="Catcheside P."/>
            <person name="Chovatia M."/>
            <person name="Cooper J."/>
            <person name="Damon W."/>
            <person name="Desjardin D."/>
            <person name="Finy P."/>
            <person name="Geml J."/>
            <person name="Haridas S."/>
            <person name="Hughes K."/>
            <person name="Justo A."/>
            <person name="Karasinski D."/>
            <person name="Kautmanova I."/>
            <person name="Kiss B."/>
            <person name="Kocsube S."/>
            <person name="Kotiranta H."/>
            <person name="LaButti K.M."/>
            <person name="Lechner B.E."/>
            <person name="Liimatainen K."/>
            <person name="Lipzen A."/>
            <person name="Lukacs Z."/>
            <person name="Mihaltcheva S."/>
            <person name="Morgado L.N."/>
            <person name="Niskanen T."/>
            <person name="Noordeloos M.E."/>
            <person name="Ohm R.A."/>
            <person name="Ortiz-Santana B."/>
            <person name="Ovrebo C."/>
            <person name="Racz N."/>
            <person name="Riley R."/>
            <person name="Savchenko A."/>
            <person name="Shiryaev A."/>
            <person name="Soop K."/>
            <person name="Spirin V."/>
            <person name="Szebenyi C."/>
            <person name="Tomsovsky M."/>
            <person name="Tulloss R.E."/>
            <person name="Uehling J."/>
            <person name="Grigoriev I.V."/>
            <person name="Vagvolgyi C."/>
            <person name="Papp T."/>
            <person name="Martin F.M."/>
            <person name="Miettinen O."/>
            <person name="Hibbett D.S."/>
            <person name="Nagy L.G."/>
        </authorList>
    </citation>
    <scope>NUCLEOTIDE SEQUENCE [LARGE SCALE GENOMIC DNA]</scope>
    <source>
        <strain evidence="2 3">CBS 309.79</strain>
    </source>
</reference>
<accession>A0A5C3QFI1</accession>
<feature type="compositionally biased region" description="Low complexity" evidence="1">
    <location>
        <begin position="14"/>
        <end position="29"/>
    </location>
</feature>
<proteinExistence type="predicted"/>
<sequence>MSPNSPAIQPGYHASLASRSGSSSSSDSISPPPQSATPVKPSPLAQVAAKAPSSTGHSSSSHIGAGPSTSRTSTPTRAHASRHAGTSSPPPKITWLEGPSEASLGSFMPASRAASPSGGLGIGMSTSSVNLGDPRLMSAGLGDPRMMSTGTLSSPPGSPNSKNWLQRPLRRSSSTGHGQGGSESGHGH</sequence>
<feature type="compositionally biased region" description="Low complexity" evidence="1">
    <location>
        <begin position="148"/>
        <end position="161"/>
    </location>
</feature>
<organism evidence="2 3">
    <name type="scientific">Pterulicium gracile</name>
    <dbReference type="NCBI Taxonomy" id="1884261"/>
    <lineage>
        <taxon>Eukaryota</taxon>
        <taxon>Fungi</taxon>
        <taxon>Dikarya</taxon>
        <taxon>Basidiomycota</taxon>
        <taxon>Agaricomycotina</taxon>
        <taxon>Agaricomycetes</taxon>
        <taxon>Agaricomycetidae</taxon>
        <taxon>Agaricales</taxon>
        <taxon>Pleurotineae</taxon>
        <taxon>Pterulaceae</taxon>
        <taxon>Pterulicium</taxon>
    </lineage>
</organism>
<feature type="region of interest" description="Disordered" evidence="1">
    <location>
        <begin position="1"/>
        <end position="188"/>
    </location>
</feature>
<dbReference type="EMBL" id="ML178827">
    <property type="protein sequence ID" value="TFL00843.1"/>
    <property type="molecule type" value="Genomic_DNA"/>
</dbReference>